<sequence length="112" mass="12282">MVAEAKDLKPRRVRVFKYIANPLVPWPSCEPPAPAPVLSLGPVVARRATARGGDRRPDRVTGTPLSGKTTVLRPRPPAHGLGCPAWMRNAARGLFHNPPEVGKISLFEEVFW</sequence>
<gene>
    <name evidence="2" type="ORF">Plo01_50720</name>
</gene>
<accession>A0A8J3RUV3</accession>
<evidence type="ECO:0000256" key="1">
    <source>
        <dbReference type="SAM" id="MobiDB-lite"/>
    </source>
</evidence>
<organism evidence="2 3">
    <name type="scientific">Planobispora longispora</name>
    <dbReference type="NCBI Taxonomy" id="28887"/>
    <lineage>
        <taxon>Bacteria</taxon>
        <taxon>Bacillati</taxon>
        <taxon>Actinomycetota</taxon>
        <taxon>Actinomycetes</taxon>
        <taxon>Streptosporangiales</taxon>
        <taxon>Streptosporangiaceae</taxon>
        <taxon>Planobispora</taxon>
    </lineage>
</organism>
<protein>
    <submittedName>
        <fullName evidence="2">Uncharacterized protein</fullName>
    </submittedName>
</protein>
<evidence type="ECO:0000313" key="2">
    <source>
        <dbReference type="EMBL" id="GIH78643.1"/>
    </source>
</evidence>
<dbReference type="EMBL" id="BOOH01000042">
    <property type="protein sequence ID" value="GIH78643.1"/>
    <property type="molecule type" value="Genomic_DNA"/>
</dbReference>
<feature type="region of interest" description="Disordered" evidence="1">
    <location>
        <begin position="48"/>
        <end position="78"/>
    </location>
</feature>
<name>A0A8J3RUV3_9ACTN</name>
<reference evidence="2 3" key="1">
    <citation type="submission" date="2021-01" db="EMBL/GenBank/DDBJ databases">
        <title>Whole genome shotgun sequence of Planobispora longispora NBRC 13918.</title>
        <authorList>
            <person name="Komaki H."/>
            <person name="Tamura T."/>
        </authorList>
    </citation>
    <scope>NUCLEOTIDE SEQUENCE [LARGE SCALE GENOMIC DNA]</scope>
    <source>
        <strain evidence="2 3">NBRC 13918</strain>
    </source>
</reference>
<keyword evidence="3" id="KW-1185">Reference proteome</keyword>
<proteinExistence type="predicted"/>
<dbReference type="AlphaFoldDB" id="A0A8J3RUV3"/>
<dbReference type="Proteomes" id="UP000616724">
    <property type="component" value="Unassembled WGS sequence"/>
</dbReference>
<evidence type="ECO:0000313" key="3">
    <source>
        <dbReference type="Proteomes" id="UP000616724"/>
    </source>
</evidence>
<comment type="caution">
    <text evidence="2">The sequence shown here is derived from an EMBL/GenBank/DDBJ whole genome shotgun (WGS) entry which is preliminary data.</text>
</comment>